<organism evidence="6 7">
    <name type="scientific">Meridianimarinicoccus marinus</name>
    <dbReference type="NCBI Taxonomy" id="3231483"/>
    <lineage>
        <taxon>Bacteria</taxon>
        <taxon>Pseudomonadati</taxon>
        <taxon>Pseudomonadota</taxon>
        <taxon>Alphaproteobacteria</taxon>
        <taxon>Rhodobacterales</taxon>
        <taxon>Paracoccaceae</taxon>
        <taxon>Meridianimarinicoccus</taxon>
    </lineage>
</organism>
<protein>
    <submittedName>
        <fullName evidence="6">Patatin-like phospholipase family protein</fullName>
    </submittedName>
</protein>
<dbReference type="PANTHER" id="PTHR14226:SF78">
    <property type="entry name" value="SLR0060 PROTEIN"/>
    <property type="match status" value="1"/>
</dbReference>
<comment type="caution">
    <text evidence="6">The sequence shown here is derived from an EMBL/GenBank/DDBJ whole genome shotgun (WGS) entry which is preliminary data.</text>
</comment>
<evidence type="ECO:0000259" key="5">
    <source>
        <dbReference type="PROSITE" id="PS51635"/>
    </source>
</evidence>
<evidence type="ECO:0000313" key="7">
    <source>
        <dbReference type="Proteomes" id="UP001553161"/>
    </source>
</evidence>
<dbReference type="InterPro" id="IPR002641">
    <property type="entry name" value="PNPLA_dom"/>
</dbReference>
<feature type="active site" description="Nucleophile" evidence="4">
    <location>
        <position position="40"/>
    </location>
</feature>
<comment type="caution">
    <text evidence="4">Lacks conserved residue(s) required for the propagation of feature annotation.</text>
</comment>
<keyword evidence="2 4" id="KW-0442">Lipid degradation</keyword>
<feature type="active site" description="Proton acceptor" evidence="4">
    <location>
        <position position="204"/>
    </location>
</feature>
<feature type="domain" description="PNPLA" evidence="5">
    <location>
        <begin position="6"/>
        <end position="217"/>
    </location>
</feature>
<keyword evidence="7" id="KW-1185">Reference proteome</keyword>
<dbReference type="InterPro" id="IPR050301">
    <property type="entry name" value="NTE"/>
</dbReference>
<reference evidence="6 7" key="1">
    <citation type="submission" date="2024-07" db="EMBL/GenBank/DDBJ databases">
        <authorList>
            <person name="Kang M."/>
        </authorList>
    </citation>
    <scope>NUCLEOTIDE SEQUENCE [LARGE SCALE GENOMIC DNA]</scope>
    <source>
        <strain evidence="6 7">DFM31</strain>
    </source>
</reference>
<keyword evidence="3 4" id="KW-0443">Lipid metabolism</keyword>
<dbReference type="PROSITE" id="PS51635">
    <property type="entry name" value="PNPLA"/>
    <property type="match status" value="1"/>
</dbReference>
<evidence type="ECO:0000313" key="6">
    <source>
        <dbReference type="EMBL" id="MEV8468480.1"/>
    </source>
</evidence>
<gene>
    <name evidence="6" type="ORF">AB0T83_17020</name>
</gene>
<dbReference type="Gene3D" id="3.40.1090.10">
    <property type="entry name" value="Cytosolic phospholipase A2 catalytic domain"/>
    <property type="match status" value="2"/>
</dbReference>
<name>A0ABV3LBL9_9RHOB</name>
<evidence type="ECO:0000256" key="2">
    <source>
        <dbReference type="ARBA" id="ARBA00022963"/>
    </source>
</evidence>
<keyword evidence="1 4" id="KW-0378">Hydrolase</keyword>
<feature type="short sequence motif" description="DGA/G" evidence="4">
    <location>
        <begin position="204"/>
        <end position="206"/>
    </location>
</feature>
<sequence>MKKINLALQGGGAHGAFTWGALDRLLDEEDIEVEAISATSAGAMNATAFKAGWISGGRAGAKQALADFWLRLAGVDGHVAEVLGDWLRMVAPSPAVLSRMLEFSPTALAAEGVTRAFSPYQLNPTGYHPLRSVVDEMMAVGDVCVDTGPKLLIAATNVRTGRVRVFSGDEVTTDAVLASACLPTLFQAVEIDDPKTGRREAYWDGGYMGNPALFPLFSRSSCRDILIVHINPIVREDLPFTSTEILNRINEISFNSSLLKELRAIDLVNRLIEEGILPEGRMTENRLHSVADDDLMTQLGVASKMTPSKALMVQLKDAGHAAMHRFLIAHKGDIGKRSSMNMRALFDGPDARDPR</sequence>
<proteinExistence type="predicted"/>
<dbReference type="Proteomes" id="UP001553161">
    <property type="component" value="Unassembled WGS sequence"/>
</dbReference>
<dbReference type="EMBL" id="JBFBVU010000030">
    <property type="protein sequence ID" value="MEV8468480.1"/>
    <property type="molecule type" value="Genomic_DNA"/>
</dbReference>
<dbReference type="Pfam" id="PF01734">
    <property type="entry name" value="Patatin"/>
    <property type="match status" value="1"/>
</dbReference>
<dbReference type="SUPFAM" id="SSF52151">
    <property type="entry name" value="FabD/lysophospholipase-like"/>
    <property type="match status" value="1"/>
</dbReference>
<dbReference type="PANTHER" id="PTHR14226">
    <property type="entry name" value="NEUROPATHY TARGET ESTERASE/SWISS CHEESE D.MELANOGASTER"/>
    <property type="match status" value="1"/>
</dbReference>
<evidence type="ECO:0000256" key="4">
    <source>
        <dbReference type="PROSITE-ProRule" id="PRU01161"/>
    </source>
</evidence>
<feature type="short sequence motif" description="GXGXXG" evidence="4">
    <location>
        <begin position="10"/>
        <end position="15"/>
    </location>
</feature>
<dbReference type="RefSeq" id="WP_366194433.1">
    <property type="nucleotide sequence ID" value="NZ_JBFBVU010000030.1"/>
</dbReference>
<evidence type="ECO:0000256" key="1">
    <source>
        <dbReference type="ARBA" id="ARBA00022801"/>
    </source>
</evidence>
<accession>A0ABV3LBL9</accession>
<dbReference type="InterPro" id="IPR016035">
    <property type="entry name" value="Acyl_Trfase/lysoPLipase"/>
</dbReference>
<evidence type="ECO:0000256" key="3">
    <source>
        <dbReference type="ARBA" id="ARBA00023098"/>
    </source>
</evidence>